<dbReference type="RefSeq" id="WP_168101948.1">
    <property type="nucleotide sequence ID" value="NZ_JAATEN010000008.1"/>
</dbReference>
<accession>A0ABX1BUF0</accession>
<gene>
    <name evidence="2" type="ORF">HCK00_12565</name>
</gene>
<reference evidence="2 3" key="1">
    <citation type="submission" date="2020-03" db="EMBL/GenBank/DDBJ databases">
        <title>WGS of actinomycetes isolated from Thailand.</title>
        <authorList>
            <person name="Thawai C."/>
        </authorList>
    </citation>
    <scope>NUCLEOTIDE SEQUENCE [LARGE SCALE GENOMIC DNA]</scope>
    <source>
        <strain evidence="2 3">PLAI 1-29</strain>
    </source>
</reference>
<protein>
    <submittedName>
        <fullName evidence="2">Gas vesicle protein</fullName>
    </submittedName>
</protein>
<feature type="region of interest" description="Disordered" evidence="1">
    <location>
        <begin position="71"/>
        <end position="91"/>
    </location>
</feature>
<evidence type="ECO:0000313" key="3">
    <source>
        <dbReference type="Proteomes" id="UP000695264"/>
    </source>
</evidence>
<proteinExistence type="predicted"/>
<dbReference type="Proteomes" id="UP000695264">
    <property type="component" value="Unassembled WGS sequence"/>
</dbReference>
<comment type="caution">
    <text evidence="2">The sequence shown here is derived from an EMBL/GenBank/DDBJ whole genome shotgun (WGS) entry which is preliminary data.</text>
</comment>
<dbReference type="EMBL" id="JAATEN010000008">
    <property type="protein sequence ID" value="NJQ01337.1"/>
    <property type="molecule type" value="Genomic_DNA"/>
</dbReference>
<evidence type="ECO:0000256" key="1">
    <source>
        <dbReference type="SAM" id="MobiDB-lite"/>
    </source>
</evidence>
<dbReference type="InterPro" id="IPR007804">
    <property type="entry name" value="GvpG"/>
</dbReference>
<dbReference type="Pfam" id="PF05120">
    <property type="entry name" value="GvpG"/>
    <property type="match status" value="1"/>
</dbReference>
<organism evidence="2 3">
    <name type="scientific">Streptomyces zingiberis</name>
    <dbReference type="NCBI Taxonomy" id="2053010"/>
    <lineage>
        <taxon>Bacteria</taxon>
        <taxon>Bacillati</taxon>
        <taxon>Actinomycetota</taxon>
        <taxon>Actinomycetes</taxon>
        <taxon>Kitasatosporales</taxon>
        <taxon>Streptomycetaceae</taxon>
        <taxon>Streptomyces</taxon>
    </lineage>
</organism>
<feature type="compositionally biased region" description="Gly residues" evidence="1">
    <location>
        <begin position="82"/>
        <end position="91"/>
    </location>
</feature>
<name>A0ABX1BUF0_9ACTN</name>
<sequence>MGLLGEILLLPLAPARGTGWVLRQVVAEAERQYYDPSAIQRELSELAEQLDQGLIDEAEFDRREDELLDRLEAAQQRRAPAQGGGWTPPPR</sequence>
<keyword evidence="3" id="KW-1185">Reference proteome</keyword>
<evidence type="ECO:0000313" key="2">
    <source>
        <dbReference type="EMBL" id="NJQ01337.1"/>
    </source>
</evidence>